<dbReference type="InterPro" id="IPR054545">
    <property type="entry name" value="ApeI-like"/>
</dbReference>
<dbReference type="RefSeq" id="WP_149812168.1">
    <property type="nucleotide sequence ID" value="NZ_VUKA01000004.1"/>
</dbReference>
<reference evidence="2 3" key="1">
    <citation type="journal article" date="2015" name="Int. J. Syst. Evol. Microbiol.">
        <title>Roseomonas oryzae sp. nov., isolated from paddy rhizosphere soil.</title>
        <authorList>
            <person name="Ramaprasad E.V."/>
            <person name="Sasikala Ch."/>
            <person name="Ramana Ch.V."/>
        </authorList>
    </citation>
    <scope>NUCLEOTIDE SEQUENCE [LARGE SCALE GENOMIC DNA]</scope>
    <source>
        <strain evidence="2 3">KCTC 42542</strain>
    </source>
</reference>
<dbReference type="Gene3D" id="3.10.129.10">
    <property type="entry name" value="Hotdog Thioesterase"/>
    <property type="match status" value="1"/>
</dbReference>
<feature type="domain" description="ApeI dehydratase-like" evidence="1">
    <location>
        <begin position="10"/>
        <end position="85"/>
    </location>
</feature>
<sequence length="105" mass="10605">MAAPEGGTHRFAIPAGHPAFAGHFPCRPLVPGVMLLDAALAHLAACGLGRALRLTRAKFTAPVGPEEAVELRWKAAAPGRVAFEGHCGGTLAFSGEAALEAGPAA</sequence>
<dbReference type="OrthoDB" id="9812842at2"/>
<evidence type="ECO:0000313" key="3">
    <source>
        <dbReference type="Proteomes" id="UP000322110"/>
    </source>
</evidence>
<dbReference type="EMBL" id="VUKA01000004">
    <property type="protein sequence ID" value="KAA2213055.1"/>
    <property type="molecule type" value="Genomic_DNA"/>
</dbReference>
<dbReference type="InterPro" id="IPR029069">
    <property type="entry name" value="HotDog_dom_sf"/>
</dbReference>
<evidence type="ECO:0000313" key="2">
    <source>
        <dbReference type="EMBL" id="KAA2213055.1"/>
    </source>
</evidence>
<accession>A0A5B2TGD3</accession>
<comment type="caution">
    <text evidence="2">The sequence shown here is derived from an EMBL/GenBank/DDBJ whole genome shotgun (WGS) entry which is preliminary data.</text>
</comment>
<keyword evidence="3" id="KW-1185">Reference proteome</keyword>
<dbReference type="Pfam" id="PF22818">
    <property type="entry name" value="ApeI-like"/>
    <property type="match status" value="1"/>
</dbReference>
<dbReference type="SUPFAM" id="SSF54637">
    <property type="entry name" value="Thioesterase/thiol ester dehydrase-isomerase"/>
    <property type="match status" value="1"/>
</dbReference>
<proteinExistence type="predicted"/>
<dbReference type="AlphaFoldDB" id="A0A5B2TGD3"/>
<dbReference type="Proteomes" id="UP000322110">
    <property type="component" value="Unassembled WGS sequence"/>
</dbReference>
<name>A0A5B2TGD3_9PROT</name>
<gene>
    <name evidence="2" type="ORF">F0Q34_10435</name>
</gene>
<evidence type="ECO:0000259" key="1">
    <source>
        <dbReference type="Pfam" id="PF22818"/>
    </source>
</evidence>
<organism evidence="2 3">
    <name type="scientific">Teichococcus oryzae</name>
    <dbReference type="NCBI Taxonomy" id="1608942"/>
    <lineage>
        <taxon>Bacteria</taxon>
        <taxon>Pseudomonadati</taxon>
        <taxon>Pseudomonadota</taxon>
        <taxon>Alphaproteobacteria</taxon>
        <taxon>Acetobacterales</taxon>
        <taxon>Roseomonadaceae</taxon>
        <taxon>Roseomonas</taxon>
    </lineage>
</organism>
<protein>
    <recommendedName>
        <fullName evidence="1">ApeI dehydratase-like domain-containing protein</fullName>
    </recommendedName>
</protein>